<feature type="compositionally biased region" description="Low complexity" evidence="1">
    <location>
        <begin position="143"/>
        <end position="156"/>
    </location>
</feature>
<dbReference type="AlphaFoldDB" id="A0A6P8YB81"/>
<dbReference type="InParanoid" id="A0A6P8YB81"/>
<keyword evidence="2" id="KW-1185">Reference proteome</keyword>
<evidence type="ECO:0000313" key="2">
    <source>
        <dbReference type="Proteomes" id="UP000515158"/>
    </source>
</evidence>
<dbReference type="Proteomes" id="UP000515158">
    <property type="component" value="Unplaced"/>
</dbReference>
<proteinExistence type="predicted"/>
<evidence type="ECO:0000256" key="1">
    <source>
        <dbReference type="SAM" id="MobiDB-lite"/>
    </source>
</evidence>
<gene>
    <name evidence="3" type="primary">LOC117641022</name>
</gene>
<dbReference type="GeneID" id="117641022"/>
<feature type="region of interest" description="Disordered" evidence="1">
    <location>
        <begin position="143"/>
        <end position="206"/>
    </location>
</feature>
<reference evidence="3" key="1">
    <citation type="submission" date="2025-08" db="UniProtKB">
        <authorList>
            <consortium name="RefSeq"/>
        </authorList>
    </citation>
    <scope>IDENTIFICATION</scope>
    <source>
        <tissue evidence="3">Total insect</tissue>
    </source>
</reference>
<feature type="region of interest" description="Disordered" evidence="1">
    <location>
        <begin position="42"/>
        <end position="74"/>
    </location>
</feature>
<organism evidence="3">
    <name type="scientific">Thrips palmi</name>
    <name type="common">Melon thrips</name>
    <dbReference type="NCBI Taxonomy" id="161013"/>
    <lineage>
        <taxon>Eukaryota</taxon>
        <taxon>Metazoa</taxon>
        <taxon>Ecdysozoa</taxon>
        <taxon>Arthropoda</taxon>
        <taxon>Hexapoda</taxon>
        <taxon>Insecta</taxon>
        <taxon>Pterygota</taxon>
        <taxon>Neoptera</taxon>
        <taxon>Paraneoptera</taxon>
        <taxon>Thysanoptera</taxon>
        <taxon>Terebrantia</taxon>
        <taxon>Thripoidea</taxon>
        <taxon>Thripidae</taxon>
        <taxon>Thrips</taxon>
    </lineage>
</organism>
<dbReference type="KEGG" id="tpal:117641022"/>
<sequence length="206" mass="22823">MLHSKYHAPGKQHVVQYVPQPYYQVPQYQAPLMYIIPQPQPQALPQAHQAHHQPASQQPGGQPEQAAQPAQAPQQPQYVMLLSAPAAAAPSAAGFQYFNHPQLALQAQQPFITFYAGPQHHQQQHQLQQQGRFYPEQQQLVFQSQQPDGPQNDGPPHFVPKQLHQQGQQGPVGLEAPAPPSPPTASPYGSRVQQHGQHAYKTIIKA</sequence>
<accession>A0A6P8YB81</accession>
<evidence type="ECO:0000313" key="3">
    <source>
        <dbReference type="RefSeq" id="XP_034234010.1"/>
    </source>
</evidence>
<dbReference type="RefSeq" id="XP_034234010.1">
    <property type="nucleotide sequence ID" value="XM_034378119.1"/>
</dbReference>
<protein>
    <submittedName>
        <fullName evidence="3">Activating signal cointegrator 1 complex subunit 2 homolog</fullName>
    </submittedName>
</protein>
<name>A0A6P8YB81_THRPL</name>